<comment type="caution">
    <text evidence="3">The sequence shown here is derived from an EMBL/GenBank/DDBJ whole genome shotgun (WGS) entry which is preliminary data.</text>
</comment>
<reference evidence="3 4" key="1">
    <citation type="submission" date="2017-07" db="EMBL/GenBank/DDBJ databases">
        <title>Amycolatopsis antarcticus sp. nov., isolated from the surface of an Antarcticus brown macroalga.</title>
        <authorList>
            <person name="Wang J."/>
            <person name="Leiva S."/>
            <person name="Huang J."/>
            <person name="Huang Y."/>
        </authorList>
    </citation>
    <scope>NUCLEOTIDE SEQUENCE [LARGE SCALE GENOMIC DNA]</scope>
    <source>
        <strain evidence="3 4">AU-G6</strain>
    </source>
</reference>
<dbReference type="InterPro" id="IPR047057">
    <property type="entry name" value="MerR_fam"/>
</dbReference>
<dbReference type="AlphaFoldDB" id="A0A263DB26"/>
<dbReference type="Gene3D" id="1.10.1660.10">
    <property type="match status" value="1"/>
</dbReference>
<evidence type="ECO:0000313" key="4">
    <source>
        <dbReference type="Proteomes" id="UP000242444"/>
    </source>
</evidence>
<dbReference type="GO" id="GO:0003700">
    <property type="term" value="F:DNA-binding transcription factor activity"/>
    <property type="evidence" value="ECO:0007669"/>
    <property type="project" value="InterPro"/>
</dbReference>
<dbReference type="SUPFAM" id="SSF46955">
    <property type="entry name" value="Putative DNA-binding domain"/>
    <property type="match status" value="1"/>
</dbReference>
<dbReference type="SMART" id="SM00422">
    <property type="entry name" value="HTH_MERR"/>
    <property type="match status" value="1"/>
</dbReference>
<name>A0A263DB26_9PSEU</name>
<sequence>MLSSELAELADVTVRTLRHYHHIGLLPEPPRSAGGYRHYDVGHLVRLLRITRMTALGVTLSVLPAVLDDPAAAEELLDELDHRAAADIERLTARRASIAALRRSGAPPDLSPELSVWRSAPASEIPADMARYEHEQLILVGHLLGRDGPAGFAALFGEADGVMAASAPLTARFYALGPDTPEDEVSSLTDELVARLEPVMARLTGLSLLDSRASALMEELNEQALRPAQHRVLRQVQQRLAAGTDEA</sequence>
<evidence type="ECO:0000259" key="2">
    <source>
        <dbReference type="PROSITE" id="PS50937"/>
    </source>
</evidence>
<accession>A0A263DB26</accession>
<dbReference type="GO" id="GO:0003677">
    <property type="term" value="F:DNA binding"/>
    <property type="evidence" value="ECO:0007669"/>
    <property type="project" value="UniProtKB-KW"/>
</dbReference>
<dbReference type="RefSeq" id="WP_094860482.1">
    <property type="nucleotide sequence ID" value="NZ_NKYE01000001.1"/>
</dbReference>
<dbReference type="InterPro" id="IPR009061">
    <property type="entry name" value="DNA-bd_dom_put_sf"/>
</dbReference>
<keyword evidence="1" id="KW-0238">DNA-binding</keyword>
<dbReference type="EMBL" id="NKYE01000001">
    <property type="protein sequence ID" value="OZM74696.1"/>
    <property type="molecule type" value="Genomic_DNA"/>
</dbReference>
<dbReference type="CDD" id="cd00592">
    <property type="entry name" value="HTH_MerR-like"/>
    <property type="match status" value="1"/>
</dbReference>
<dbReference type="InParanoid" id="A0A263DB26"/>
<protein>
    <submittedName>
        <fullName evidence="3">MerR family transcriptional regulator</fullName>
    </submittedName>
</protein>
<dbReference type="InterPro" id="IPR000551">
    <property type="entry name" value="MerR-type_HTH_dom"/>
</dbReference>
<feature type="domain" description="HTH merR-type" evidence="2">
    <location>
        <begin position="1"/>
        <end position="69"/>
    </location>
</feature>
<gene>
    <name evidence="3" type="ORF">CFN78_00135</name>
</gene>
<dbReference type="Pfam" id="PF00376">
    <property type="entry name" value="MerR"/>
    <property type="match status" value="1"/>
</dbReference>
<dbReference type="PANTHER" id="PTHR30204:SF93">
    <property type="entry name" value="HTH MERR-TYPE DOMAIN-CONTAINING PROTEIN"/>
    <property type="match status" value="1"/>
</dbReference>
<organism evidence="3 4">
    <name type="scientific">Amycolatopsis antarctica</name>
    <dbReference type="NCBI Taxonomy" id="1854586"/>
    <lineage>
        <taxon>Bacteria</taxon>
        <taxon>Bacillati</taxon>
        <taxon>Actinomycetota</taxon>
        <taxon>Actinomycetes</taxon>
        <taxon>Pseudonocardiales</taxon>
        <taxon>Pseudonocardiaceae</taxon>
        <taxon>Amycolatopsis</taxon>
    </lineage>
</organism>
<dbReference type="OrthoDB" id="4569196at2"/>
<evidence type="ECO:0000256" key="1">
    <source>
        <dbReference type="ARBA" id="ARBA00023125"/>
    </source>
</evidence>
<dbReference type="PROSITE" id="PS50937">
    <property type="entry name" value="HTH_MERR_2"/>
    <property type="match status" value="1"/>
</dbReference>
<dbReference type="PANTHER" id="PTHR30204">
    <property type="entry name" value="REDOX-CYCLING DRUG-SENSING TRANSCRIPTIONAL ACTIVATOR SOXR"/>
    <property type="match status" value="1"/>
</dbReference>
<keyword evidence="4" id="KW-1185">Reference proteome</keyword>
<proteinExistence type="predicted"/>
<evidence type="ECO:0000313" key="3">
    <source>
        <dbReference type="EMBL" id="OZM74696.1"/>
    </source>
</evidence>
<dbReference type="Proteomes" id="UP000242444">
    <property type="component" value="Unassembled WGS sequence"/>
</dbReference>